<protein>
    <recommendedName>
        <fullName evidence="2">Rubredoxin-like domain-containing protein</fullName>
    </recommendedName>
</protein>
<feature type="domain" description="Rubredoxin-like" evidence="2">
    <location>
        <begin position="89"/>
        <end position="129"/>
    </location>
</feature>
<keyword evidence="1" id="KW-1133">Transmembrane helix</keyword>
<keyword evidence="1" id="KW-0812">Transmembrane</keyword>
<dbReference type="OrthoDB" id="408899at2759"/>
<keyword evidence="1" id="KW-0472">Membrane</keyword>
<accession>A0A1Y1I5C7</accession>
<reference evidence="3 4" key="1">
    <citation type="journal article" date="2014" name="Nat. Commun.">
        <title>Klebsormidium flaccidum genome reveals primary factors for plant terrestrial adaptation.</title>
        <authorList>
            <person name="Hori K."/>
            <person name="Maruyama F."/>
            <person name="Fujisawa T."/>
            <person name="Togashi T."/>
            <person name="Yamamoto N."/>
            <person name="Seo M."/>
            <person name="Sato S."/>
            <person name="Yamada T."/>
            <person name="Mori H."/>
            <person name="Tajima N."/>
            <person name="Moriyama T."/>
            <person name="Ikeuchi M."/>
            <person name="Watanabe M."/>
            <person name="Wada H."/>
            <person name="Kobayashi K."/>
            <person name="Saito M."/>
            <person name="Masuda T."/>
            <person name="Sasaki-Sekimoto Y."/>
            <person name="Mashiguchi K."/>
            <person name="Awai K."/>
            <person name="Shimojima M."/>
            <person name="Masuda S."/>
            <person name="Iwai M."/>
            <person name="Nobusawa T."/>
            <person name="Narise T."/>
            <person name="Kondo S."/>
            <person name="Saito H."/>
            <person name="Sato R."/>
            <person name="Murakawa M."/>
            <person name="Ihara Y."/>
            <person name="Oshima-Yamada Y."/>
            <person name="Ohtaka K."/>
            <person name="Satoh M."/>
            <person name="Sonobe K."/>
            <person name="Ishii M."/>
            <person name="Ohtani R."/>
            <person name="Kanamori-Sato M."/>
            <person name="Honoki R."/>
            <person name="Miyazaki D."/>
            <person name="Mochizuki H."/>
            <person name="Umetsu J."/>
            <person name="Higashi K."/>
            <person name="Shibata D."/>
            <person name="Kamiya Y."/>
            <person name="Sato N."/>
            <person name="Nakamura Y."/>
            <person name="Tabata S."/>
            <person name="Ida S."/>
            <person name="Kurokawa K."/>
            <person name="Ohta H."/>
        </authorList>
    </citation>
    <scope>NUCLEOTIDE SEQUENCE [LARGE SCALE GENOMIC DNA]</scope>
    <source>
        <strain evidence="3 4">NIES-2285</strain>
    </source>
</reference>
<dbReference type="GO" id="GO:0005506">
    <property type="term" value="F:iron ion binding"/>
    <property type="evidence" value="ECO:0007669"/>
    <property type="project" value="InterPro"/>
</dbReference>
<dbReference type="Proteomes" id="UP000054558">
    <property type="component" value="Unassembled WGS sequence"/>
</dbReference>
<dbReference type="PANTHER" id="PTHR48136">
    <property type="entry name" value="RUBREDOXIN-LIKE SUPERFAMILY PROTEIN"/>
    <property type="match status" value="1"/>
</dbReference>
<dbReference type="InterPro" id="IPR024934">
    <property type="entry name" value="Rubredoxin-like_dom"/>
</dbReference>
<dbReference type="PROSITE" id="PS50903">
    <property type="entry name" value="RUBREDOXIN_LIKE"/>
    <property type="match status" value="1"/>
</dbReference>
<evidence type="ECO:0000259" key="2">
    <source>
        <dbReference type="PROSITE" id="PS50903"/>
    </source>
</evidence>
<dbReference type="OMA" id="NDMAVRK"/>
<dbReference type="SUPFAM" id="SSF57802">
    <property type="entry name" value="Rubredoxin-like"/>
    <property type="match status" value="1"/>
</dbReference>
<feature type="transmembrane region" description="Helical" evidence="1">
    <location>
        <begin position="156"/>
        <end position="175"/>
    </location>
</feature>
<dbReference type="AlphaFoldDB" id="A0A1Y1I5C7"/>
<sequence>MASAVAASAGLSAGALSGCASLRRSVDGGQNANLVPRRVAKLQSGGLNASTTVQALSARTSSQVAAFQPVVETKSAGGRAPPQGPRAAGQAYICQDCGYIYNERKPFDSLPREYSCPVCSSPKRRFKPYTAPVARDANKLDVRKARKAEIKDAGNPLPAVIGGIIVVLAGTYFYLNSTL</sequence>
<evidence type="ECO:0000256" key="1">
    <source>
        <dbReference type="SAM" id="Phobius"/>
    </source>
</evidence>
<evidence type="ECO:0000313" key="3">
    <source>
        <dbReference type="EMBL" id="GAQ86155.1"/>
    </source>
</evidence>
<evidence type="ECO:0000313" key="4">
    <source>
        <dbReference type="Proteomes" id="UP000054558"/>
    </source>
</evidence>
<gene>
    <name evidence="3" type="ORF">KFL_002730130</name>
</gene>
<dbReference type="EMBL" id="DF237222">
    <property type="protein sequence ID" value="GAQ86155.1"/>
    <property type="molecule type" value="Genomic_DNA"/>
</dbReference>
<organism evidence="3 4">
    <name type="scientific">Klebsormidium nitens</name>
    <name type="common">Green alga</name>
    <name type="synonym">Ulothrix nitens</name>
    <dbReference type="NCBI Taxonomy" id="105231"/>
    <lineage>
        <taxon>Eukaryota</taxon>
        <taxon>Viridiplantae</taxon>
        <taxon>Streptophyta</taxon>
        <taxon>Klebsormidiophyceae</taxon>
        <taxon>Klebsormidiales</taxon>
        <taxon>Klebsormidiaceae</taxon>
        <taxon>Klebsormidium</taxon>
    </lineage>
</organism>
<dbReference type="PANTHER" id="PTHR48136:SF1">
    <property type="entry name" value="RUBREDOXIN-LIKE SUPERFAMILY PROTEIN"/>
    <property type="match status" value="1"/>
</dbReference>
<proteinExistence type="predicted"/>
<keyword evidence="4" id="KW-1185">Reference proteome</keyword>
<dbReference type="Gene3D" id="2.20.28.10">
    <property type="match status" value="1"/>
</dbReference>
<name>A0A1Y1I5C7_KLENI</name>